<dbReference type="AlphaFoldDB" id="A0A016QS04"/>
<name>A0A016QS04_9DEIO</name>
<dbReference type="STRING" id="1476583.DEIPH_ctg017orf0226"/>
<sequence>MRPTILPGMAHQLAPHLRPATEAEIEAALRDVLLRGGFYPVKTDAAMINRGSRGRGSIRTGFPDLTVLHPLPGTTLCLAALVETKTVTGKLRQSQIERHAELRDLYGLQPLILRDPKEAVALIREARRIAGLLKERSQIM</sequence>
<dbReference type="Proteomes" id="UP000020492">
    <property type="component" value="Unassembled WGS sequence"/>
</dbReference>
<dbReference type="GO" id="GO:0003676">
    <property type="term" value="F:nucleic acid binding"/>
    <property type="evidence" value="ECO:0007669"/>
    <property type="project" value="InterPro"/>
</dbReference>
<protein>
    <recommendedName>
        <fullName evidence="3">VRR-NUC domain-containing protein</fullName>
    </recommendedName>
</protein>
<evidence type="ECO:0008006" key="3">
    <source>
        <dbReference type="Google" id="ProtNLM"/>
    </source>
</evidence>
<reference evidence="1 2" key="1">
    <citation type="submission" date="2014-03" db="EMBL/GenBank/DDBJ databases">
        <title>Draft genome sequence of Deinococcus phoenicis 1P10ME.</title>
        <authorList>
            <person name="Stepanov V.G."/>
            <person name="Vaishampayan P."/>
            <person name="Venkateswaran K."/>
            <person name="Fox G.E."/>
        </authorList>
    </citation>
    <scope>NUCLEOTIDE SEQUENCE [LARGE SCALE GENOMIC DNA]</scope>
    <source>
        <strain evidence="1 2">1P10ME</strain>
    </source>
</reference>
<dbReference type="PATRIC" id="fig|1476583.3.peg.1212"/>
<dbReference type="EMBL" id="JHAC01000017">
    <property type="protein sequence ID" value="EYB68848.1"/>
    <property type="molecule type" value="Genomic_DNA"/>
</dbReference>
<accession>A0A016QS04</accession>
<evidence type="ECO:0000313" key="1">
    <source>
        <dbReference type="EMBL" id="EYB68848.1"/>
    </source>
</evidence>
<gene>
    <name evidence="1" type="ORF">DEIPH_ctg017orf0226</name>
</gene>
<proteinExistence type="predicted"/>
<keyword evidence="2" id="KW-1185">Reference proteome</keyword>
<dbReference type="Gene3D" id="3.40.1350.10">
    <property type="match status" value="1"/>
</dbReference>
<evidence type="ECO:0000313" key="2">
    <source>
        <dbReference type="Proteomes" id="UP000020492"/>
    </source>
</evidence>
<organism evidence="1 2">
    <name type="scientific">Deinococcus phoenicis</name>
    <dbReference type="NCBI Taxonomy" id="1476583"/>
    <lineage>
        <taxon>Bacteria</taxon>
        <taxon>Thermotogati</taxon>
        <taxon>Deinococcota</taxon>
        <taxon>Deinococci</taxon>
        <taxon>Deinococcales</taxon>
        <taxon>Deinococcaceae</taxon>
        <taxon>Deinococcus</taxon>
    </lineage>
</organism>
<dbReference type="InterPro" id="IPR011856">
    <property type="entry name" value="tRNA_endonuc-like_dom_sf"/>
</dbReference>
<comment type="caution">
    <text evidence="1">The sequence shown here is derived from an EMBL/GenBank/DDBJ whole genome shotgun (WGS) entry which is preliminary data.</text>
</comment>